<dbReference type="PANTHER" id="PTHR43646:SF2">
    <property type="entry name" value="GLYCOSYLTRANSFERASE 2-LIKE DOMAIN-CONTAINING PROTEIN"/>
    <property type="match status" value="1"/>
</dbReference>
<dbReference type="EMBL" id="CP042912">
    <property type="protein sequence ID" value="QEG21821.1"/>
    <property type="molecule type" value="Genomic_DNA"/>
</dbReference>
<keyword evidence="4 7" id="KW-0808">Transferase</keyword>
<keyword evidence="3" id="KW-0328">Glycosyltransferase</keyword>
<dbReference type="Proteomes" id="UP000322214">
    <property type="component" value="Chromosome"/>
</dbReference>
<accession>A0A5B9PFT8</accession>
<feature type="domain" description="Glycosyltransferase 2-like" evidence="6">
    <location>
        <begin position="26"/>
        <end position="129"/>
    </location>
</feature>
<dbReference type="AlphaFoldDB" id="A0A5B9PFT8"/>
<dbReference type="KEGG" id="mff:MFFC18_16810"/>
<protein>
    <submittedName>
        <fullName evidence="7">N-glycosyltransferase</fullName>
    </submittedName>
</protein>
<keyword evidence="8" id="KW-1185">Reference proteome</keyword>
<evidence type="ECO:0000256" key="1">
    <source>
        <dbReference type="ARBA" id="ARBA00004236"/>
    </source>
</evidence>
<organism evidence="7 8">
    <name type="scientific">Mariniblastus fucicola</name>
    <dbReference type="NCBI Taxonomy" id="980251"/>
    <lineage>
        <taxon>Bacteria</taxon>
        <taxon>Pseudomonadati</taxon>
        <taxon>Planctomycetota</taxon>
        <taxon>Planctomycetia</taxon>
        <taxon>Pirellulales</taxon>
        <taxon>Pirellulaceae</taxon>
        <taxon>Mariniblastus</taxon>
    </lineage>
</organism>
<dbReference type="GO" id="GO:0016757">
    <property type="term" value="F:glycosyltransferase activity"/>
    <property type="evidence" value="ECO:0007669"/>
    <property type="project" value="UniProtKB-KW"/>
</dbReference>
<dbReference type="GO" id="GO:0005886">
    <property type="term" value="C:plasma membrane"/>
    <property type="evidence" value="ECO:0007669"/>
    <property type="project" value="UniProtKB-SubCell"/>
</dbReference>
<dbReference type="InterPro" id="IPR029044">
    <property type="entry name" value="Nucleotide-diphossugar_trans"/>
</dbReference>
<dbReference type="PANTHER" id="PTHR43646">
    <property type="entry name" value="GLYCOSYLTRANSFERASE"/>
    <property type="match status" value="1"/>
</dbReference>
<dbReference type="Pfam" id="PF00535">
    <property type="entry name" value="Glycos_transf_2"/>
    <property type="match status" value="1"/>
</dbReference>
<evidence type="ECO:0000313" key="8">
    <source>
        <dbReference type="Proteomes" id="UP000322214"/>
    </source>
</evidence>
<name>A0A5B9PFT8_9BACT</name>
<evidence type="ECO:0000259" key="6">
    <source>
        <dbReference type="Pfam" id="PF00535"/>
    </source>
</evidence>
<dbReference type="Gene3D" id="3.90.550.10">
    <property type="entry name" value="Spore Coat Polysaccharide Biosynthesis Protein SpsA, Chain A"/>
    <property type="match status" value="1"/>
</dbReference>
<dbReference type="STRING" id="980251.GCA_001642875_03282"/>
<dbReference type="SUPFAM" id="SSF53448">
    <property type="entry name" value="Nucleotide-diphospho-sugar transferases"/>
    <property type="match status" value="1"/>
</dbReference>
<evidence type="ECO:0000313" key="7">
    <source>
        <dbReference type="EMBL" id="QEG21821.1"/>
    </source>
</evidence>
<reference evidence="7 8" key="1">
    <citation type="submission" date="2019-08" db="EMBL/GenBank/DDBJ databases">
        <title>Deep-cultivation of Planctomycetes and their phenomic and genomic characterization uncovers novel biology.</title>
        <authorList>
            <person name="Wiegand S."/>
            <person name="Jogler M."/>
            <person name="Boedeker C."/>
            <person name="Pinto D."/>
            <person name="Vollmers J."/>
            <person name="Rivas-Marin E."/>
            <person name="Kohn T."/>
            <person name="Peeters S.H."/>
            <person name="Heuer A."/>
            <person name="Rast P."/>
            <person name="Oberbeckmann S."/>
            <person name="Bunk B."/>
            <person name="Jeske O."/>
            <person name="Meyerdierks A."/>
            <person name="Storesund J.E."/>
            <person name="Kallscheuer N."/>
            <person name="Luecker S."/>
            <person name="Lage O.M."/>
            <person name="Pohl T."/>
            <person name="Merkel B.J."/>
            <person name="Hornburger P."/>
            <person name="Mueller R.-W."/>
            <person name="Bruemmer F."/>
            <person name="Labrenz M."/>
            <person name="Spormann A.M."/>
            <person name="Op den Camp H."/>
            <person name="Overmann J."/>
            <person name="Amann R."/>
            <person name="Jetten M.S.M."/>
            <person name="Mascher T."/>
            <person name="Medema M.H."/>
            <person name="Devos D.P."/>
            <person name="Kaster A.-K."/>
            <person name="Ovreas L."/>
            <person name="Rohde M."/>
            <person name="Galperin M.Y."/>
            <person name="Jogler C."/>
        </authorList>
    </citation>
    <scope>NUCLEOTIDE SEQUENCE [LARGE SCALE GENOMIC DNA]</scope>
    <source>
        <strain evidence="7 8">FC18</strain>
    </source>
</reference>
<dbReference type="InterPro" id="IPR001173">
    <property type="entry name" value="Glyco_trans_2-like"/>
</dbReference>
<keyword evidence="5" id="KW-0472">Membrane</keyword>
<evidence type="ECO:0000256" key="2">
    <source>
        <dbReference type="ARBA" id="ARBA00022475"/>
    </source>
</evidence>
<evidence type="ECO:0000256" key="5">
    <source>
        <dbReference type="ARBA" id="ARBA00023136"/>
    </source>
</evidence>
<proteinExistence type="predicted"/>
<gene>
    <name evidence="7" type="ORF">MFFC18_16810</name>
</gene>
<evidence type="ECO:0000256" key="4">
    <source>
        <dbReference type="ARBA" id="ARBA00022679"/>
    </source>
</evidence>
<dbReference type="RefSeq" id="WP_084417275.1">
    <property type="nucleotide sequence ID" value="NZ_CP042912.1"/>
</dbReference>
<sequence>MHLMNVDGKPSRPTIGKHRSDWRDFTIVIPAHNEENYLPNTLATVQQSLQEIDHPAKVVVVNDASTDLTREVAIEHGAEVIDVSLRNIGAVRNAGARTCDTPWLFFLDADTLLPAATLAAALDQLAKGAAGGGAAVDIAPEIKLSVVKWAMFYAVKIGWQSIGGWAAGCFMFCRKDAFEAFGGFDEDFYAIEELFFSRGIASQGRFSMLRQSVVTSARKLEAYSTLELLRFVTLPIMQPTTLFKSKVGLELLYDDEKAR</sequence>
<dbReference type="OrthoDB" id="9806525at2"/>
<keyword evidence="2" id="KW-1003">Cell membrane</keyword>
<evidence type="ECO:0000256" key="3">
    <source>
        <dbReference type="ARBA" id="ARBA00022676"/>
    </source>
</evidence>
<comment type="subcellular location">
    <subcellularLocation>
        <location evidence="1">Cell membrane</location>
    </subcellularLocation>
</comment>